<reference evidence="2 4" key="1">
    <citation type="submission" date="2019-07" db="EMBL/GenBank/DDBJ databases">
        <title>Whole genome shotgun sequence of Cellulomonas hominis NBRC 16055.</title>
        <authorList>
            <person name="Hosoyama A."/>
            <person name="Uohara A."/>
            <person name="Ohji S."/>
            <person name="Ichikawa N."/>
        </authorList>
    </citation>
    <scope>NUCLEOTIDE SEQUENCE [LARGE SCALE GENOMIC DNA]</scope>
    <source>
        <strain evidence="2 4">NBRC 16055</strain>
    </source>
</reference>
<dbReference type="Proteomes" id="UP000321723">
    <property type="component" value="Unassembled WGS sequence"/>
</dbReference>
<dbReference type="Proteomes" id="UP000564629">
    <property type="component" value="Unassembled WGS sequence"/>
</dbReference>
<dbReference type="AlphaFoldDB" id="A0A511FK16"/>
<evidence type="ECO:0000256" key="1">
    <source>
        <dbReference type="SAM" id="Phobius"/>
    </source>
</evidence>
<organism evidence="2 4">
    <name type="scientific">Cellulomonas hominis</name>
    <dbReference type="NCBI Taxonomy" id="156981"/>
    <lineage>
        <taxon>Bacteria</taxon>
        <taxon>Bacillati</taxon>
        <taxon>Actinomycetota</taxon>
        <taxon>Actinomycetes</taxon>
        <taxon>Micrococcales</taxon>
        <taxon>Cellulomonadaceae</taxon>
        <taxon>Cellulomonas</taxon>
    </lineage>
</organism>
<dbReference type="EMBL" id="BJVQ01000104">
    <property type="protein sequence ID" value="GEL48737.1"/>
    <property type="molecule type" value="Genomic_DNA"/>
</dbReference>
<evidence type="ECO:0000313" key="3">
    <source>
        <dbReference type="EMBL" id="MBB5474163.1"/>
    </source>
</evidence>
<proteinExistence type="predicted"/>
<keyword evidence="1" id="KW-1133">Transmembrane helix</keyword>
<feature type="transmembrane region" description="Helical" evidence="1">
    <location>
        <begin position="49"/>
        <end position="75"/>
    </location>
</feature>
<accession>A0A511FK16</accession>
<dbReference type="Gene3D" id="1.20.210.10">
    <property type="entry name" value="Cytochrome c oxidase-like, subunit I domain"/>
    <property type="match status" value="1"/>
</dbReference>
<dbReference type="RefSeq" id="WP_146840727.1">
    <property type="nucleotide sequence ID" value="NZ_BJVQ01000104.1"/>
</dbReference>
<dbReference type="SUPFAM" id="SSF81442">
    <property type="entry name" value="Cytochrome c oxidase subunit I-like"/>
    <property type="match status" value="1"/>
</dbReference>
<comment type="caution">
    <text evidence="2">The sequence shown here is derived from an EMBL/GenBank/DDBJ whole genome shotgun (WGS) entry which is preliminary data.</text>
</comment>
<protein>
    <submittedName>
        <fullName evidence="3">Heme/copper-type cytochrome/quinol oxidase subunit 1</fullName>
    </submittedName>
</protein>
<name>A0A511FK16_9CELL</name>
<evidence type="ECO:0000313" key="2">
    <source>
        <dbReference type="EMBL" id="GEL48737.1"/>
    </source>
</evidence>
<keyword evidence="4" id="KW-1185">Reference proteome</keyword>
<keyword evidence="1" id="KW-0472">Membrane</keyword>
<dbReference type="EMBL" id="JACHDN010000001">
    <property type="protein sequence ID" value="MBB5474163.1"/>
    <property type="molecule type" value="Genomic_DNA"/>
</dbReference>
<sequence>MPAPRRRALALLAAASGLVVAGVGAWLLTRRESGWFAYAPLSEQTYQPGSGSAVAGIACVVVGALLVAAAGWVALRRR</sequence>
<evidence type="ECO:0000313" key="5">
    <source>
        <dbReference type="Proteomes" id="UP000564629"/>
    </source>
</evidence>
<keyword evidence="1" id="KW-0812">Transmembrane</keyword>
<reference evidence="3 5" key="2">
    <citation type="submission" date="2020-08" db="EMBL/GenBank/DDBJ databases">
        <title>Sequencing the genomes of 1000 actinobacteria strains.</title>
        <authorList>
            <person name="Klenk H.-P."/>
        </authorList>
    </citation>
    <scope>NUCLEOTIDE SEQUENCE [LARGE SCALE GENOMIC DNA]</scope>
    <source>
        <strain evidence="3 5">DSM 9581</strain>
    </source>
</reference>
<dbReference type="InterPro" id="IPR036927">
    <property type="entry name" value="Cyt_c_oxase-like_su1_sf"/>
</dbReference>
<gene>
    <name evidence="2" type="ORF">CHO01_38530</name>
    <name evidence="3" type="ORF">HNR08_002899</name>
</gene>
<evidence type="ECO:0000313" key="4">
    <source>
        <dbReference type="Proteomes" id="UP000321723"/>
    </source>
</evidence>